<feature type="transmembrane region" description="Helical" evidence="19">
    <location>
        <begin position="81"/>
        <end position="99"/>
    </location>
</feature>
<keyword evidence="12 18" id="KW-0548">Nucleotidyltransferase</keyword>
<feature type="transmembrane region" description="Helical" evidence="19">
    <location>
        <begin position="206"/>
        <end position="225"/>
    </location>
</feature>
<name>A0ABT5VSD3_9BACT</name>
<evidence type="ECO:0000256" key="6">
    <source>
        <dbReference type="ARBA" id="ARBA00012487"/>
    </source>
</evidence>
<keyword evidence="10 18" id="KW-0808">Transferase</keyword>
<feature type="transmembrane region" description="Helical" evidence="19">
    <location>
        <begin position="254"/>
        <end position="273"/>
    </location>
</feature>
<organism evidence="20 21">
    <name type="scientific">Paralabilibaculum antarcticum</name>
    <dbReference type="NCBI Taxonomy" id="2912572"/>
    <lineage>
        <taxon>Bacteria</taxon>
        <taxon>Pseudomonadati</taxon>
        <taxon>Bacteroidota</taxon>
        <taxon>Bacteroidia</taxon>
        <taxon>Marinilabiliales</taxon>
        <taxon>Marinifilaceae</taxon>
        <taxon>Paralabilibaculum</taxon>
    </lineage>
</organism>
<keyword evidence="11 18" id="KW-0812">Transmembrane</keyword>
<accession>A0ABT5VSD3</accession>
<gene>
    <name evidence="20" type="ORF">L3049_09280</name>
</gene>
<keyword evidence="21" id="KW-1185">Reference proteome</keyword>
<comment type="pathway">
    <text evidence="3 18">Phospholipid metabolism; CDP-diacylglycerol biosynthesis; CDP-diacylglycerol from sn-glycerol 3-phosphate: step 3/3.</text>
</comment>
<feature type="transmembrane region" description="Helical" evidence="19">
    <location>
        <begin position="57"/>
        <end position="75"/>
    </location>
</feature>
<keyword evidence="16" id="KW-0594">Phospholipid biosynthesis</keyword>
<protein>
    <recommendedName>
        <fullName evidence="7 18">Phosphatidate cytidylyltransferase</fullName>
        <ecNumber evidence="6 18">2.7.7.41</ecNumber>
    </recommendedName>
</protein>
<dbReference type="InterPro" id="IPR000374">
    <property type="entry name" value="PC_trans"/>
</dbReference>
<evidence type="ECO:0000256" key="17">
    <source>
        <dbReference type="ARBA" id="ARBA00023264"/>
    </source>
</evidence>
<evidence type="ECO:0000256" key="4">
    <source>
        <dbReference type="ARBA" id="ARBA00005189"/>
    </source>
</evidence>
<evidence type="ECO:0000256" key="2">
    <source>
        <dbReference type="ARBA" id="ARBA00004651"/>
    </source>
</evidence>
<feature type="transmembrane region" description="Helical" evidence="19">
    <location>
        <begin position="181"/>
        <end position="200"/>
    </location>
</feature>
<evidence type="ECO:0000256" key="12">
    <source>
        <dbReference type="ARBA" id="ARBA00022695"/>
    </source>
</evidence>
<feature type="transmembrane region" description="Helical" evidence="19">
    <location>
        <begin position="12"/>
        <end position="36"/>
    </location>
</feature>
<comment type="pathway">
    <text evidence="4">Lipid metabolism.</text>
</comment>
<reference evidence="20 21" key="1">
    <citation type="submission" date="2022-01" db="EMBL/GenBank/DDBJ databases">
        <title>Labilibaculum sp. nov, a marine bacterium isolated from Antarctica.</title>
        <authorList>
            <person name="Dai W."/>
        </authorList>
    </citation>
    <scope>NUCLEOTIDE SEQUENCE [LARGE SCALE GENOMIC DNA]</scope>
    <source>
        <strain evidence="20 21">DW002</strain>
    </source>
</reference>
<comment type="caution">
    <text evidence="20">The sequence shown here is derived from an EMBL/GenBank/DDBJ whole genome shotgun (WGS) entry which is preliminary data.</text>
</comment>
<evidence type="ECO:0000256" key="18">
    <source>
        <dbReference type="RuleBase" id="RU003938"/>
    </source>
</evidence>
<evidence type="ECO:0000256" key="3">
    <source>
        <dbReference type="ARBA" id="ARBA00005119"/>
    </source>
</evidence>
<sequence>MGNFIKRTFSGAIFVVILISGICFHPIGFLAVFLGISLMGTYEFYKLIRKTEASPQITLGLISAGLLFLSCYASAHLNIKSVFLLFTFSLVLLPIIEMYRKKEKPFTNIAFTIMGLCYVALPFSLLNYLAFPFNELQFHYEIVLGVFVMIWANDTGAYIVGVNFGKNRLFERISPKKSWEGSIGGAIVTLLIAWAISQFFMDLNLIQWLITGVIVVIFGSLGDLVESLFKRSINIKDSGTILPGHGGILDRFDAILLVSPVVFIFLQIIQEFWK</sequence>
<dbReference type="PROSITE" id="PS01315">
    <property type="entry name" value="CDS"/>
    <property type="match status" value="1"/>
</dbReference>
<feature type="transmembrane region" description="Helical" evidence="19">
    <location>
        <begin position="106"/>
        <end position="130"/>
    </location>
</feature>
<dbReference type="Proteomes" id="UP001528920">
    <property type="component" value="Unassembled WGS sequence"/>
</dbReference>
<comment type="similarity">
    <text evidence="5 18">Belongs to the CDS family.</text>
</comment>
<evidence type="ECO:0000256" key="15">
    <source>
        <dbReference type="ARBA" id="ARBA00023136"/>
    </source>
</evidence>
<feature type="transmembrane region" description="Helical" evidence="19">
    <location>
        <begin position="142"/>
        <end position="160"/>
    </location>
</feature>
<evidence type="ECO:0000256" key="19">
    <source>
        <dbReference type="SAM" id="Phobius"/>
    </source>
</evidence>
<dbReference type="PANTHER" id="PTHR46382:SF1">
    <property type="entry name" value="PHOSPHATIDATE CYTIDYLYLTRANSFERASE"/>
    <property type="match status" value="1"/>
</dbReference>
<keyword evidence="8" id="KW-1003">Cell membrane</keyword>
<keyword evidence="13 19" id="KW-1133">Transmembrane helix</keyword>
<keyword evidence="15 19" id="KW-0472">Membrane</keyword>
<keyword evidence="14" id="KW-0443">Lipid metabolism</keyword>
<evidence type="ECO:0000256" key="14">
    <source>
        <dbReference type="ARBA" id="ARBA00023098"/>
    </source>
</evidence>
<evidence type="ECO:0000256" key="8">
    <source>
        <dbReference type="ARBA" id="ARBA00022475"/>
    </source>
</evidence>
<dbReference type="PANTHER" id="PTHR46382">
    <property type="entry name" value="PHOSPHATIDATE CYTIDYLYLTRANSFERASE"/>
    <property type="match status" value="1"/>
</dbReference>
<dbReference type="EC" id="2.7.7.41" evidence="6 18"/>
<evidence type="ECO:0000313" key="20">
    <source>
        <dbReference type="EMBL" id="MDE5418201.1"/>
    </source>
</evidence>
<comment type="catalytic activity">
    <reaction evidence="1 18">
        <text>a 1,2-diacyl-sn-glycero-3-phosphate + CTP + H(+) = a CDP-1,2-diacyl-sn-glycerol + diphosphate</text>
        <dbReference type="Rhea" id="RHEA:16229"/>
        <dbReference type="ChEBI" id="CHEBI:15378"/>
        <dbReference type="ChEBI" id="CHEBI:33019"/>
        <dbReference type="ChEBI" id="CHEBI:37563"/>
        <dbReference type="ChEBI" id="CHEBI:58332"/>
        <dbReference type="ChEBI" id="CHEBI:58608"/>
        <dbReference type="EC" id="2.7.7.41"/>
    </reaction>
</comment>
<dbReference type="RefSeq" id="WP_275109526.1">
    <property type="nucleotide sequence ID" value="NZ_JAKJSC010000001.1"/>
</dbReference>
<keyword evidence="9" id="KW-0444">Lipid biosynthesis</keyword>
<evidence type="ECO:0000256" key="1">
    <source>
        <dbReference type="ARBA" id="ARBA00001698"/>
    </source>
</evidence>
<keyword evidence="17" id="KW-1208">Phospholipid metabolism</keyword>
<evidence type="ECO:0000256" key="7">
    <source>
        <dbReference type="ARBA" id="ARBA00019373"/>
    </source>
</evidence>
<dbReference type="Pfam" id="PF01148">
    <property type="entry name" value="CTP_transf_1"/>
    <property type="match status" value="1"/>
</dbReference>
<evidence type="ECO:0000256" key="11">
    <source>
        <dbReference type="ARBA" id="ARBA00022692"/>
    </source>
</evidence>
<comment type="subcellular location">
    <subcellularLocation>
        <location evidence="2">Cell membrane</location>
        <topology evidence="2">Multi-pass membrane protein</topology>
    </subcellularLocation>
</comment>
<evidence type="ECO:0000256" key="16">
    <source>
        <dbReference type="ARBA" id="ARBA00023209"/>
    </source>
</evidence>
<evidence type="ECO:0000256" key="10">
    <source>
        <dbReference type="ARBA" id="ARBA00022679"/>
    </source>
</evidence>
<evidence type="ECO:0000256" key="13">
    <source>
        <dbReference type="ARBA" id="ARBA00022989"/>
    </source>
</evidence>
<evidence type="ECO:0000313" key="21">
    <source>
        <dbReference type="Proteomes" id="UP001528920"/>
    </source>
</evidence>
<evidence type="ECO:0000256" key="9">
    <source>
        <dbReference type="ARBA" id="ARBA00022516"/>
    </source>
</evidence>
<dbReference type="EMBL" id="JAKJSC010000001">
    <property type="protein sequence ID" value="MDE5418201.1"/>
    <property type="molecule type" value="Genomic_DNA"/>
</dbReference>
<evidence type="ECO:0000256" key="5">
    <source>
        <dbReference type="ARBA" id="ARBA00010185"/>
    </source>
</evidence>
<proteinExistence type="inferred from homology"/>
<dbReference type="GO" id="GO:0016779">
    <property type="term" value="F:nucleotidyltransferase activity"/>
    <property type="evidence" value="ECO:0007669"/>
    <property type="project" value="UniProtKB-KW"/>
</dbReference>